<accession>A0A392UI94</accession>
<sequence>SRANAPARYNELIHLLGLTSQSSSSIERAKNPARISHPSAPPACSYKFGHVLLGIYSIPINAGQLITG</sequence>
<dbReference type="AlphaFoldDB" id="A0A392UI94"/>
<comment type="caution">
    <text evidence="1">The sequence shown here is derived from an EMBL/GenBank/DDBJ whole genome shotgun (WGS) entry which is preliminary data.</text>
</comment>
<proteinExistence type="predicted"/>
<protein>
    <submittedName>
        <fullName evidence="1">Uncharacterized protein</fullName>
    </submittedName>
</protein>
<keyword evidence="2" id="KW-1185">Reference proteome</keyword>
<feature type="non-terminal residue" evidence="1">
    <location>
        <position position="1"/>
    </location>
</feature>
<organism evidence="1 2">
    <name type="scientific">Trifolium medium</name>
    <dbReference type="NCBI Taxonomy" id="97028"/>
    <lineage>
        <taxon>Eukaryota</taxon>
        <taxon>Viridiplantae</taxon>
        <taxon>Streptophyta</taxon>
        <taxon>Embryophyta</taxon>
        <taxon>Tracheophyta</taxon>
        <taxon>Spermatophyta</taxon>
        <taxon>Magnoliopsida</taxon>
        <taxon>eudicotyledons</taxon>
        <taxon>Gunneridae</taxon>
        <taxon>Pentapetalae</taxon>
        <taxon>rosids</taxon>
        <taxon>fabids</taxon>
        <taxon>Fabales</taxon>
        <taxon>Fabaceae</taxon>
        <taxon>Papilionoideae</taxon>
        <taxon>50 kb inversion clade</taxon>
        <taxon>NPAAA clade</taxon>
        <taxon>Hologalegina</taxon>
        <taxon>IRL clade</taxon>
        <taxon>Trifolieae</taxon>
        <taxon>Trifolium</taxon>
    </lineage>
</organism>
<evidence type="ECO:0000313" key="2">
    <source>
        <dbReference type="Proteomes" id="UP000265520"/>
    </source>
</evidence>
<reference evidence="1 2" key="1">
    <citation type="journal article" date="2018" name="Front. Plant Sci.">
        <title>Red Clover (Trifolium pratense) and Zigzag Clover (T. medium) - A Picture of Genomic Similarities and Differences.</title>
        <authorList>
            <person name="Dluhosova J."/>
            <person name="Istvanek J."/>
            <person name="Nedelnik J."/>
            <person name="Repkova J."/>
        </authorList>
    </citation>
    <scope>NUCLEOTIDE SEQUENCE [LARGE SCALE GENOMIC DNA]</scope>
    <source>
        <strain evidence="2">cv. 10/8</strain>
        <tissue evidence="1">Leaf</tissue>
    </source>
</reference>
<name>A0A392UI94_9FABA</name>
<evidence type="ECO:0000313" key="1">
    <source>
        <dbReference type="EMBL" id="MCI71465.1"/>
    </source>
</evidence>
<dbReference type="Proteomes" id="UP000265520">
    <property type="component" value="Unassembled WGS sequence"/>
</dbReference>
<dbReference type="EMBL" id="LXQA010796761">
    <property type="protein sequence ID" value="MCI71465.1"/>
    <property type="molecule type" value="Genomic_DNA"/>
</dbReference>